<dbReference type="InterPro" id="IPR003439">
    <property type="entry name" value="ABC_transporter-like_ATP-bd"/>
</dbReference>
<dbReference type="InterPro" id="IPR003593">
    <property type="entry name" value="AAA+_ATPase"/>
</dbReference>
<dbReference type="InterPro" id="IPR027417">
    <property type="entry name" value="P-loop_NTPase"/>
</dbReference>
<evidence type="ECO:0000256" key="6">
    <source>
        <dbReference type="ARBA" id="ARBA00023136"/>
    </source>
</evidence>
<feature type="transmembrane region" description="Helical" evidence="7">
    <location>
        <begin position="56"/>
        <end position="79"/>
    </location>
</feature>
<keyword evidence="6 7" id="KW-0472">Membrane</keyword>
<comment type="subcellular location">
    <subcellularLocation>
        <location evidence="1">Cell membrane</location>
        <topology evidence="1">Multi-pass membrane protein</topology>
    </subcellularLocation>
</comment>
<sequence length="583" mass="65872">MFTTLKQIIKLSGNMSSNIKKSFIYSFIDGIFESFPLIAIFYFFKGINIKNSIEPMIEINVIIKCTIILLVGIVGRIICKFTTYRLQGHTGYQMIAKERLDMGEKLKRVPMGFFNQNNLGELTNTVTSDMQFVEKQAPFILDKMVNSIINVFVTCIAMIIFDWKIGFVFLTGLFLAILILNLMQKKALELTKTQKEAQVKVVSSVLEYIQGISIFKLFNLSNNSNSRIKSSFDEYSRANCNLELKFIPLNTLFSLSLKIACGIILFLSPYLVLNGKLSIIKMIVILVAIFSIYTPVEALGSITGLTRMLEISLNKIENIKKFPLIDENTKDINLSSFNIDFKNVSFGYNDNETVINNVSFHIPEKSMTAIVGHSGCGKTTITRLIARFWDVEKGSIKIGRVNIKNMTCDSILKHITIVFQNVYLFNDTIANNIRLGKYNASMQEIEEAAKKARCYEFIKNLPDGFDTIIGEGGSSLSGGEKQRISIARAILKDASIVLLDEATSSIDPENEFYIQQAISELVRNKTLIVIAHRLSTIKEANQILVMENGQIVQKGIHDELIKEKGVYKKFWEVREKAGNWKLN</sequence>
<dbReference type="PROSITE" id="PS50893">
    <property type="entry name" value="ABC_TRANSPORTER_2"/>
    <property type="match status" value="1"/>
</dbReference>
<evidence type="ECO:0000259" key="8">
    <source>
        <dbReference type="PROSITE" id="PS50893"/>
    </source>
</evidence>
<dbReference type="Proteomes" id="UP001256646">
    <property type="component" value="Unassembled WGS sequence"/>
</dbReference>
<dbReference type="InterPro" id="IPR011527">
    <property type="entry name" value="ABC1_TM_dom"/>
</dbReference>
<dbReference type="Gene3D" id="3.40.50.300">
    <property type="entry name" value="P-loop containing nucleotide triphosphate hydrolases"/>
    <property type="match status" value="1"/>
</dbReference>
<comment type="caution">
    <text evidence="10">The sequence shown here is derived from an EMBL/GenBank/DDBJ whole genome shotgun (WGS) entry which is preliminary data.</text>
</comment>
<protein>
    <submittedName>
        <fullName evidence="10">ABC transporter ATP-binding protein</fullName>
    </submittedName>
</protein>
<dbReference type="PROSITE" id="PS00211">
    <property type="entry name" value="ABC_TRANSPORTER_1"/>
    <property type="match status" value="1"/>
</dbReference>
<dbReference type="SUPFAM" id="SSF52540">
    <property type="entry name" value="P-loop containing nucleoside triphosphate hydrolases"/>
    <property type="match status" value="1"/>
</dbReference>
<feature type="transmembrane region" description="Helical" evidence="7">
    <location>
        <begin position="23"/>
        <end position="44"/>
    </location>
</feature>
<evidence type="ECO:0000256" key="5">
    <source>
        <dbReference type="ARBA" id="ARBA00022989"/>
    </source>
</evidence>
<keyword evidence="11" id="KW-1185">Reference proteome</keyword>
<dbReference type="InterPro" id="IPR017871">
    <property type="entry name" value="ABC_transporter-like_CS"/>
</dbReference>
<feature type="domain" description="ABC transporter" evidence="8">
    <location>
        <begin position="339"/>
        <end position="573"/>
    </location>
</feature>
<dbReference type="EMBL" id="JAVJAN010000005">
    <property type="protein sequence ID" value="MDR5586379.1"/>
    <property type="molecule type" value="Genomic_DNA"/>
</dbReference>
<gene>
    <name evidence="10" type="ORF">RGC78_02755</name>
</gene>
<proteinExistence type="predicted"/>
<feature type="transmembrane region" description="Helical" evidence="7">
    <location>
        <begin position="252"/>
        <end position="273"/>
    </location>
</feature>
<reference evidence="10 11" key="1">
    <citation type="submission" date="2023-09" db="EMBL/GenBank/DDBJ databases">
        <authorList>
            <person name="Zhai L."/>
        </authorList>
    </citation>
    <scope>NUCLEOTIDE SEQUENCE [LARGE SCALE GENOMIC DNA]</scope>
    <source>
        <strain evidence="10 11">5 N-1</strain>
    </source>
</reference>
<evidence type="ECO:0000256" key="3">
    <source>
        <dbReference type="ARBA" id="ARBA00022741"/>
    </source>
</evidence>
<dbReference type="PANTHER" id="PTHR24221">
    <property type="entry name" value="ATP-BINDING CASSETTE SUB-FAMILY B"/>
    <property type="match status" value="1"/>
</dbReference>
<dbReference type="PROSITE" id="PS50929">
    <property type="entry name" value="ABC_TM1F"/>
    <property type="match status" value="1"/>
</dbReference>
<feature type="domain" description="ABC transmembrane type-1" evidence="9">
    <location>
        <begin position="22"/>
        <end position="308"/>
    </location>
</feature>
<accession>A0ABU1EDM5</accession>
<evidence type="ECO:0000256" key="7">
    <source>
        <dbReference type="SAM" id="Phobius"/>
    </source>
</evidence>
<keyword evidence="2 7" id="KW-0812">Transmembrane</keyword>
<evidence type="ECO:0000313" key="11">
    <source>
        <dbReference type="Proteomes" id="UP001256646"/>
    </source>
</evidence>
<evidence type="ECO:0000259" key="9">
    <source>
        <dbReference type="PROSITE" id="PS50929"/>
    </source>
</evidence>
<dbReference type="PANTHER" id="PTHR24221:SF397">
    <property type="entry name" value="ABC TRANSPORTER, ATP-BINDING TRANSMEMBRANE PROTEIN"/>
    <property type="match status" value="1"/>
</dbReference>
<dbReference type="InterPro" id="IPR039421">
    <property type="entry name" value="Type_1_exporter"/>
</dbReference>
<evidence type="ECO:0000256" key="4">
    <source>
        <dbReference type="ARBA" id="ARBA00022840"/>
    </source>
</evidence>
<dbReference type="InterPro" id="IPR036640">
    <property type="entry name" value="ABC1_TM_sf"/>
</dbReference>
<dbReference type="Pfam" id="PF00005">
    <property type="entry name" value="ABC_tran"/>
    <property type="match status" value="1"/>
</dbReference>
<dbReference type="GO" id="GO:0005524">
    <property type="term" value="F:ATP binding"/>
    <property type="evidence" value="ECO:0007669"/>
    <property type="project" value="UniProtKB-KW"/>
</dbReference>
<dbReference type="Pfam" id="PF00664">
    <property type="entry name" value="ABC_membrane"/>
    <property type="match status" value="1"/>
</dbReference>
<dbReference type="Gene3D" id="1.20.1560.10">
    <property type="entry name" value="ABC transporter type 1, transmembrane domain"/>
    <property type="match status" value="1"/>
</dbReference>
<keyword evidence="5 7" id="KW-1133">Transmembrane helix</keyword>
<evidence type="ECO:0000256" key="1">
    <source>
        <dbReference type="ARBA" id="ARBA00004651"/>
    </source>
</evidence>
<name>A0ABU1EDM5_9CLOT</name>
<evidence type="ECO:0000313" key="10">
    <source>
        <dbReference type="EMBL" id="MDR5586379.1"/>
    </source>
</evidence>
<evidence type="ECO:0000256" key="2">
    <source>
        <dbReference type="ARBA" id="ARBA00022692"/>
    </source>
</evidence>
<organism evidence="10 11">
    <name type="scientific">Clostridium aquiflavi</name>
    <dbReference type="NCBI Taxonomy" id="3073603"/>
    <lineage>
        <taxon>Bacteria</taxon>
        <taxon>Bacillati</taxon>
        <taxon>Bacillota</taxon>
        <taxon>Clostridia</taxon>
        <taxon>Eubacteriales</taxon>
        <taxon>Clostridiaceae</taxon>
        <taxon>Clostridium</taxon>
    </lineage>
</organism>
<keyword evidence="3" id="KW-0547">Nucleotide-binding</keyword>
<feature type="transmembrane region" description="Helical" evidence="7">
    <location>
        <begin position="144"/>
        <end position="161"/>
    </location>
</feature>
<dbReference type="SUPFAM" id="SSF90123">
    <property type="entry name" value="ABC transporter transmembrane region"/>
    <property type="match status" value="1"/>
</dbReference>
<feature type="transmembrane region" description="Helical" evidence="7">
    <location>
        <begin position="167"/>
        <end position="183"/>
    </location>
</feature>
<feature type="transmembrane region" description="Helical" evidence="7">
    <location>
        <begin position="279"/>
        <end position="299"/>
    </location>
</feature>
<keyword evidence="4 10" id="KW-0067">ATP-binding</keyword>
<dbReference type="SMART" id="SM00382">
    <property type="entry name" value="AAA"/>
    <property type="match status" value="1"/>
</dbReference>
<dbReference type="RefSeq" id="WP_252223889.1">
    <property type="nucleotide sequence ID" value="NZ_JAVJAN010000005.1"/>
</dbReference>